<dbReference type="InterPro" id="IPR029058">
    <property type="entry name" value="AB_hydrolase_fold"/>
</dbReference>
<dbReference type="RefSeq" id="WP_280654777.1">
    <property type="nucleotide sequence ID" value="NZ_JANQDH010000064.1"/>
</dbReference>
<comment type="caution">
    <text evidence="2">The sequence shown here is derived from an EMBL/GenBank/DDBJ whole genome shotgun (WGS) entry which is preliminary data.</text>
</comment>
<dbReference type="EMBL" id="JANQDH010000064">
    <property type="protein sequence ID" value="MDH6060785.1"/>
    <property type="molecule type" value="Genomic_DNA"/>
</dbReference>
<dbReference type="InterPro" id="IPR001031">
    <property type="entry name" value="Thioesterase"/>
</dbReference>
<evidence type="ECO:0000313" key="3">
    <source>
        <dbReference type="Proteomes" id="UP001159387"/>
    </source>
</evidence>
<reference evidence="2 3" key="1">
    <citation type="journal article" date="2023" name="J. Phycol.">
        <title>Chrysosporum ovalisporum is synonymous with the true-branching cyanobacterium Umezakia natans (Nostocales/Aphanizomenonaceae).</title>
        <authorList>
            <person name="McGregor G.B."/>
            <person name="Sendall B.C."/>
            <person name="Niiyama Y."/>
            <person name="Tuji A."/>
            <person name="Willis A."/>
        </authorList>
    </citation>
    <scope>NUCLEOTIDE SEQUENCE [LARGE SCALE GENOMIC DNA]</scope>
    <source>
        <strain evidence="2 3">ANA360D</strain>
    </source>
</reference>
<dbReference type="Pfam" id="PF00975">
    <property type="entry name" value="Thioesterase"/>
    <property type="match status" value="1"/>
</dbReference>
<protein>
    <submittedName>
        <fullName evidence="2">Thioesterase domain-containing protein</fullName>
    </submittedName>
</protein>
<accession>A0AA43GSQ6</accession>
<proteinExistence type="predicted"/>
<dbReference type="Gene3D" id="3.40.50.1820">
    <property type="entry name" value="alpha/beta hydrolase"/>
    <property type="match status" value="1"/>
</dbReference>
<dbReference type="SUPFAM" id="SSF53474">
    <property type="entry name" value="alpha/beta-Hydrolases"/>
    <property type="match status" value="1"/>
</dbReference>
<name>A0AA43GSQ6_9CYAN</name>
<dbReference type="AlphaFoldDB" id="A0AA43GSQ6"/>
<gene>
    <name evidence="2" type="ORF">NWP17_10075</name>
</gene>
<feature type="domain" description="Thioesterase" evidence="1">
    <location>
        <begin position="30"/>
        <end position="149"/>
    </location>
</feature>
<organism evidence="2 3">
    <name type="scientific">Chrysosporum bergii ANA360D</name>
    <dbReference type="NCBI Taxonomy" id="617107"/>
    <lineage>
        <taxon>Bacteria</taxon>
        <taxon>Bacillati</taxon>
        <taxon>Cyanobacteriota</taxon>
        <taxon>Cyanophyceae</taxon>
        <taxon>Nostocales</taxon>
        <taxon>Nodulariaceae</taxon>
        <taxon>Chrysosporum</taxon>
    </lineage>
</organism>
<evidence type="ECO:0000259" key="1">
    <source>
        <dbReference type="Pfam" id="PF00975"/>
    </source>
</evidence>
<evidence type="ECO:0000313" key="2">
    <source>
        <dbReference type="EMBL" id="MDH6060785.1"/>
    </source>
</evidence>
<sequence>MAHLAAVLGSSVTTPWPTLVPIQSQGSLPPFFCVPGAGGNVLYLHYLARYLGENQPCYGLQPQGLDGDSVPLESIEEIASQYIQAIQSVQPAGPYFLGGHSFGGRVAFEMAQQLQRQGESVGLVAIFDTPAPIPQFNHQRDFSDWDDARWICELTGAIGEAFGVNIEISHQALVGLSPEEQINYVQQQLEVVGLFPGQTDTKLLRGLLQVYKTQCQINYLPQHTSSTPITLFLAEEVNPQMEDDYSRNQRRGESL</sequence>
<dbReference type="Proteomes" id="UP001159387">
    <property type="component" value="Unassembled WGS sequence"/>
</dbReference>
<keyword evidence="3" id="KW-1185">Reference proteome</keyword>